<keyword evidence="6" id="KW-1015">Disulfide bond</keyword>
<evidence type="ECO:0000256" key="12">
    <source>
        <dbReference type="ARBA" id="ARBA00037312"/>
    </source>
</evidence>
<accession>A0A194WWX4</accession>
<dbReference type="Proteomes" id="UP000070700">
    <property type="component" value="Unassembled WGS sequence"/>
</dbReference>
<keyword evidence="11" id="KW-0624">Polysaccharide degradation</keyword>
<evidence type="ECO:0000256" key="1">
    <source>
        <dbReference type="ARBA" id="ARBA00004613"/>
    </source>
</evidence>
<evidence type="ECO:0000256" key="15">
    <source>
        <dbReference type="PROSITE-ProRule" id="PRU10052"/>
    </source>
</evidence>
<keyword evidence="18" id="KW-1185">Reference proteome</keyword>
<evidence type="ECO:0000256" key="13">
    <source>
        <dbReference type="ARBA" id="ARBA00038933"/>
    </source>
</evidence>
<evidence type="ECO:0000256" key="8">
    <source>
        <dbReference type="ARBA" id="ARBA00023277"/>
    </source>
</evidence>
<evidence type="ECO:0000256" key="2">
    <source>
        <dbReference type="ARBA" id="ARBA00008834"/>
    </source>
</evidence>
<organism evidence="17 18">
    <name type="scientific">Mollisia scopiformis</name>
    <name type="common">Conifer needle endophyte fungus</name>
    <name type="synonym">Phialocephala scopiformis</name>
    <dbReference type="NCBI Taxonomy" id="149040"/>
    <lineage>
        <taxon>Eukaryota</taxon>
        <taxon>Fungi</taxon>
        <taxon>Dikarya</taxon>
        <taxon>Ascomycota</taxon>
        <taxon>Pezizomycotina</taxon>
        <taxon>Leotiomycetes</taxon>
        <taxon>Helotiales</taxon>
        <taxon>Mollisiaceae</taxon>
        <taxon>Mollisia</taxon>
    </lineage>
</organism>
<dbReference type="RefSeq" id="XP_018066785.1">
    <property type="nucleotide sequence ID" value="XM_018212222.1"/>
</dbReference>
<keyword evidence="4" id="KW-0732">Signal</keyword>
<dbReference type="STRING" id="149040.A0A194WWX4"/>
<gene>
    <name evidence="17" type="ORF">LY89DRAFT_652893</name>
</gene>
<dbReference type="GO" id="GO:0005576">
    <property type="term" value="C:extracellular region"/>
    <property type="evidence" value="ECO:0007669"/>
    <property type="project" value="UniProtKB-SubCell"/>
</dbReference>
<proteinExistence type="inferred from homology"/>
<dbReference type="Gene3D" id="2.160.20.10">
    <property type="entry name" value="Single-stranded right-handed beta-helix, Pectin lyase-like"/>
    <property type="match status" value="1"/>
</dbReference>
<comment type="similarity">
    <text evidence="2 16">Belongs to the glycosyl hydrolase 28 family.</text>
</comment>
<evidence type="ECO:0000256" key="16">
    <source>
        <dbReference type="RuleBase" id="RU361169"/>
    </source>
</evidence>
<dbReference type="InterPro" id="IPR011050">
    <property type="entry name" value="Pectin_lyase_fold/virulence"/>
</dbReference>
<dbReference type="PANTHER" id="PTHR31736:SF12">
    <property type="entry name" value="EXO-POLYGALACTURONASE, PUTATIVE-RELATED"/>
    <property type="match status" value="1"/>
</dbReference>
<dbReference type="InterPro" id="IPR000743">
    <property type="entry name" value="Glyco_hydro_28"/>
</dbReference>
<reference evidence="17 18" key="1">
    <citation type="submission" date="2015-10" db="EMBL/GenBank/DDBJ databases">
        <title>Full genome of DAOMC 229536 Phialocephala scopiformis, a fungal endophyte of spruce producing the potent anti-insectan compound rugulosin.</title>
        <authorList>
            <consortium name="DOE Joint Genome Institute"/>
            <person name="Walker A.K."/>
            <person name="Frasz S.L."/>
            <person name="Seifert K.A."/>
            <person name="Miller J.D."/>
            <person name="Mondo S.J."/>
            <person name="Labutti K."/>
            <person name="Lipzen A."/>
            <person name="Dockter R."/>
            <person name="Kennedy M."/>
            <person name="Grigoriev I.V."/>
            <person name="Spatafora J.W."/>
        </authorList>
    </citation>
    <scope>NUCLEOTIDE SEQUENCE [LARGE SCALE GENOMIC DNA]</scope>
    <source>
        <strain evidence="17 18">CBS 120377</strain>
    </source>
</reference>
<comment type="subcellular location">
    <subcellularLocation>
        <location evidence="1">Secreted</location>
    </subcellularLocation>
</comment>
<dbReference type="EC" id="3.2.1.67" evidence="13"/>
<dbReference type="PROSITE" id="PS00502">
    <property type="entry name" value="POLYGALACTURONASE"/>
    <property type="match status" value="1"/>
</dbReference>
<dbReference type="KEGG" id="psco:LY89DRAFT_652893"/>
<evidence type="ECO:0000256" key="10">
    <source>
        <dbReference type="ARBA" id="ARBA00023316"/>
    </source>
</evidence>
<dbReference type="EMBL" id="KQ947424">
    <property type="protein sequence ID" value="KUJ12430.1"/>
    <property type="molecule type" value="Genomic_DNA"/>
</dbReference>
<dbReference type="GeneID" id="28821948"/>
<dbReference type="GO" id="GO:0071555">
    <property type="term" value="P:cell wall organization"/>
    <property type="evidence" value="ECO:0007669"/>
    <property type="project" value="UniProtKB-KW"/>
</dbReference>
<evidence type="ECO:0000256" key="5">
    <source>
        <dbReference type="ARBA" id="ARBA00022801"/>
    </source>
</evidence>
<name>A0A194WWX4_MOLSC</name>
<dbReference type="PANTHER" id="PTHR31736">
    <property type="match status" value="1"/>
</dbReference>
<evidence type="ECO:0000256" key="14">
    <source>
        <dbReference type="ARBA" id="ARBA00048766"/>
    </source>
</evidence>
<sequence length="409" mass="43576">MFERFKSPLSPISIPIFIFFLSYATSAFALTCQVAGGTSDDAPAISAALSSCNNGGTVVLDKTYTIGTVLQAMALNNVAIELSGIIKLSPDISYWKANGVKLTYQSAFTAWTIGGEGIHVYGGGTFNGSGDTWYAAGETGPIPWTIYNAQNVLVENINMVQSPFWHNFIYQSSNVEFNNINLNSIQTDGSQAHNTDGWDIYRSTNISITNSHIVNGDDCVSLKPNSTNVLVQNLYCQGSHGISMGSVGQYAGVQDIIANVLVKNITMVNAKNGARIKAFGGSSSATSTTGGGNGYIQNITFQDFRCEKVGLPIVIDQCYETSTAKCKKYPSKVLINDIHYINVTGTGTKSKEVVSLVCSNVCQGITATGTKLVGASGSAEYVCRNIGSAGSLDFQCENATTSDKSKREE</sequence>
<comment type="catalytic activity">
    <reaction evidence="14">
        <text>[(1-&gt;4)-alpha-D-galacturonosyl](n) + H2O = alpha-D-galacturonate + [(1-&gt;4)-alpha-D-galacturonosyl](n-1)</text>
        <dbReference type="Rhea" id="RHEA:14117"/>
        <dbReference type="Rhea" id="RHEA-COMP:14570"/>
        <dbReference type="Rhea" id="RHEA-COMP:14572"/>
        <dbReference type="ChEBI" id="CHEBI:15377"/>
        <dbReference type="ChEBI" id="CHEBI:58658"/>
        <dbReference type="ChEBI" id="CHEBI:140523"/>
        <dbReference type="EC" id="3.2.1.67"/>
    </reaction>
</comment>
<evidence type="ECO:0000256" key="11">
    <source>
        <dbReference type="ARBA" id="ARBA00023326"/>
    </source>
</evidence>
<keyword evidence="5 16" id="KW-0378">Hydrolase</keyword>
<keyword evidence="7" id="KW-0325">Glycoprotein</keyword>
<evidence type="ECO:0000256" key="9">
    <source>
        <dbReference type="ARBA" id="ARBA00023295"/>
    </source>
</evidence>
<evidence type="ECO:0000313" key="17">
    <source>
        <dbReference type="EMBL" id="KUJ12430.1"/>
    </source>
</evidence>
<keyword evidence="8" id="KW-0119">Carbohydrate metabolism</keyword>
<dbReference type="AlphaFoldDB" id="A0A194WWX4"/>
<dbReference type="GO" id="GO:0000272">
    <property type="term" value="P:polysaccharide catabolic process"/>
    <property type="evidence" value="ECO:0007669"/>
    <property type="project" value="UniProtKB-KW"/>
</dbReference>
<keyword evidence="3" id="KW-0964">Secreted</keyword>
<dbReference type="InterPro" id="IPR012334">
    <property type="entry name" value="Pectin_lyas_fold"/>
</dbReference>
<feature type="active site" evidence="15">
    <location>
        <position position="240"/>
    </location>
</feature>
<dbReference type="OrthoDB" id="187139at2759"/>
<keyword evidence="10" id="KW-0961">Cell wall biogenesis/degradation</keyword>
<protein>
    <recommendedName>
        <fullName evidence="13">galacturonan 1,4-alpha-galacturonidase</fullName>
        <ecNumber evidence="13">3.2.1.67</ecNumber>
    </recommendedName>
</protein>
<evidence type="ECO:0000313" key="18">
    <source>
        <dbReference type="Proteomes" id="UP000070700"/>
    </source>
</evidence>
<evidence type="ECO:0000256" key="3">
    <source>
        <dbReference type="ARBA" id="ARBA00022525"/>
    </source>
</evidence>
<keyword evidence="9 16" id="KW-0326">Glycosidase</keyword>
<comment type="function">
    <text evidence="12">Specific in hydrolyzing the terminal glycosidic bond of polygalacturonic acid and oligogalacturonates.</text>
</comment>
<evidence type="ECO:0000256" key="7">
    <source>
        <dbReference type="ARBA" id="ARBA00023180"/>
    </source>
</evidence>
<dbReference type="GO" id="GO:0047911">
    <property type="term" value="F:galacturan 1,4-alpha-galacturonidase activity"/>
    <property type="evidence" value="ECO:0007669"/>
    <property type="project" value="UniProtKB-EC"/>
</dbReference>
<evidence type="ECO:0000256" key="6">
    <source>
        <dbReference type="ARBA" id="ARBA00023157"/>
    </source>
</evidence>
<dbReference type="GO" id="GO:0004650">
    <property type="term" value="F:polygalacturonase activity"/>
    <property type="evidence" value="ECO:0007669"/>
    <property type="project" value="InterPro"/>
</dbReference>
<dbReference type="SUPFAM" id="SSF51126">
    <property type="entry name" value="Pectin lyase-like"/>
    <property type="match status" value="1"/>
</dbReference>
<evidence type="ECO:0000256" key="4">
    <source>
        <dbReference type="ARBA" id="ARBA00022729"/>
    </source>
</evidence>
<dbReference type="Pfam" id="PF00295">
    <property type="entry name" value="Glyco_hydro_28"/>
    <property type="match status" value="1"/>
</dbReference>
<dbReference type="InParanoid" id="A0A194WWX4"/>